<evidence type="ECO:0000313" key="1">
    <source>
        <dbReference type="EMBL" id="AZA10469.1"/>
    </source>
</evidence>
<organism evidence="1 2">
    <name type="scientific">Corynebacterium gerontici</name>
    <dbReference type="NCBI Taxonomy" id="2079234"/>
    <lineage>
        <taxon>Bacteria</taxon>
        <taxon>Bacillati</taxon>
        <taxon>Actinomycetota</taxon>
        <taxon>Actinomycetes</taxon>
        <taxon>Mycobacteriales</taxon>
        <taxon>Corynebacteriaceae</taxon>
        <taxon>Corynebacterium</taxon>
    </lineage>
</organism>
<gene>
    <name evidence="1" type="ORF">CGERO_00660</name>
</gene>
<sequence>MLPQTPNSAPIPTHPNHTGGTTKLLLLDSYCLPIAHTLIHHHHIRASGAHAVIMPMCDLHPGSTPHTNYWRAGHQPVSTTFNKKEKK</sequence>
<dbReference type="AlphaFoldDB" id="A0A3G6IXG9"/>
<proteinExistence type="predicted"/>
<reference evidence="1 2" key="1">
    <citation type="submission" date="2018-11" db="EMBL/GenBank/DDBJ databases">
        <authorList>
            <person name="Kleinhagauer T."/>
            <person name="Glaeser S.P."/>
            <person name="Spergser J."/>
            <person name="Ruckert C."/>
            <person name="Kaempfer P."/>
            <person name="Busse H.-J."/>
        </authorList>
    </citation>
    <scope>NUCLEOTIDE SEQUENCE [LARGE SCALE GENOMIC DNA]</scope>
    <source>
        <strain evidence="1 2">W8</strain>
    </source>
</reference>
<dbReference type="KEGG" id="cgk:CGERO_00660"/>
<name>A0A3G6IXG9_9CORY</name>
<keyword evidence="2" id="KW-1185">Reference proteome</keyword>
<evidence type="ECO:0000313" key="2">
    <source>
        <dbReference type="Proteomes" id="UP000271587"/>
    </source>
</evidence>
<dbReference type="Proteomes" id="UP000271587">
    <property type="component" value="Chromosome"/>
</dbReference>
<accession>A0A3G6IXG9</accession>
<protein>
    <submittedName>
        <fullName evidence="1">Uncharacterized protein</fullName>
    </submittedName>
</protein>
<dbReference type="EMBL" id="CP033897">
    <property type="protein sequence ID" value="AZA10469.1"/>
    <property type="molecule type" value="Genomic_DNA"/>
</dbReference>